<dbReference type="GO" id="GO:0016020">
    <property type="term" value="C:membrane"/>
    <property type="evidence" value="ECO:0007669"/>
    <property type="project" value="UniProtKB-SubCell"/>
</dbReference>
<comment type="subcellular location">
    <subcellularLocation>
        <location evidence="1">Membrane</location>
        <topology evidence="1">Multi-pass membrane protein</topology>
    </subcellularLocation>
</comment>
<feature type="transmembrane region" description="Helical" evidence="5">
    <location>
        <begin position="280"/>
        <end position="304"/>
    </location>
</feature>
<comment type="caution">
    <text evidence="7">The sequence shown here is derived from an EMBL/GenBank/DDBJ whole genome shotgun (WGS) entry which is preliminary data.</text>
</comment>
<dbReference type="AlphaFoldDB" id="A0A8J5XU24"/>
<feature type="domain" description="Amino acid transporter transmembrane" evidence="6">
    <location>
        <begin position="278"/>
        <end position="455"/>
    </location>
</feature>
<evidence type="ECO:0000256" key="2">
    <source>
        <dbReference type="ARBA" id="ARBA00022692"/>
    </source>
</evidence>
<keyword evidence="8" id="KW-1185">Reference proteome</keyword>
<evidence type="ECO:0000259" key="6">
    <source>
        <dbReference type="Pfam" id="PF01490"/>
    </source>
</evidence>
<proteinExistence type="predicted"/>
<evidence type="ECO:0000256" key="3">
    <source>
        <dbReference type="ARBA" id="ARBA00022989"/>
    </source>
</evidence>
<dbReference type="OMA" id="VCCIYIS"/>
<evidence type="ECO:0000256" key="5">
    <source>
        <dbReference type="SAM" id="Phobius"/>
    </source>
</evidence>
<dbReference type="Pfam" id="PF01490">
    <property type="entry name" value="Aa_trans"/>
    <property type="match status" value="2"/>
</dbReference>
<evidence type="ECO:0000313" key="8">
    <source>
        <dbReference type="Proteomes" id="UP000751190"/>
    </source>
</evidence>
<feature type="transmembrane region" description="Helical" evidence="5">
    <location>
        <begin position="324"/>
        <end position="343"/>
    </location>
</feature>
<feature type="transmembrane region" description="Helical" evidence="5">
    <location>
        <begin position="156"/>
        <end position="174"/>
    </location>
</feature>
<feature type="transmembrane region" description="Helical" evidence="5">
    <location>
        <begin position="437"/>
        <end position="461"/>
    </location>
</feature>
<sequence length="470" mass="48661">MVAERFDTESARAFTHLLKGNLGAGCLALPLVFARLGTGGALGLFAVVALQGTYSMVLIVRCKHAVRAHGLKAQTYEDIGEIAFGAVGRRLIGALVVALQLGVCCIYISLLVTNVHAGVPAVPERAVFLAVSCVCALLSLLRGLSDLWLLSTTANAIMLTAIATAVGVSLRVLAARDGPAEPIERRVTAATVARCLSVEFFAYEGIALVLPVENAFSPFRPGTGTRTSPGVEMLAAHGGDGAAAQLPAAADGHAPSADGSAGLVEGLEAAEERRARRFEALLVAAMGCVALLFVLLGSSVAAAFPHIDSGSVTAFLAEREDAGWWLPAVNALVSLAVLLTYPLQLQPAAMIFDRLCAPPPAVGKPSGWHGPAFVARRVGITAACVFVVFLVPALELLIALLGALCQASLALLPFALSLKLHRLGLVTFSRTRTAVHVVLMAFCGCAMLVGTYSAIADIAAFRAAGSALRL</sequence>
<organism evidence="7 8">
    <name type="scientific">Diacronema lutheri</name>
    <name type="common">Unicellular marine alga</name>
    <name type="synonym">Monochrysis lutheri</name>
    <dbReference type="NCBI Taxonomy" id="2081491"/>
    <lineage>
        <taxon>Eukaryota</taxon>
        <taxon>Haptista</taxon>
        <taxon>Haptophyta</taxon>
        <taxon>Pavlovophyceae</taxon>
        <taxon>Pavlovales</taxon>
        <taxon>Pavlovaceae</taxon>
        <taxon>Diacronema</taxon>
    </lineage>
</organism>
<reference evidence="7" key="1">
    <citation type="submission" date="2021-05" db="EMBL/GenBank/DDBJ databases">
        <title>The genome of the haptophyte Pavlova lutheri (Diacronema luteri, Pavlovales) - a model for lipid biosynthesis in eukaryotic algae.</title>
        <authorList>
            <person name="Hulatt C.J."/>
            <person name="Posewitz M.C."/>
        </authorList>
    </citation>
    <scope>NUCLEOTIDE SEQUENCE</scope>
    <source>
        <strain evidence="7">NIVA-4/92</strain>
    </source>
</reference>
<accession>A0A8J5XU24</accession>
<name>A0A8J5XU24_DIALT</name>
<dbReference type="OrthoDB" id="1684102at2759"/>
<dbReference type="InterPro" id="IPR013057">
    <property type="entry name" value="AA_transpt_TM"/>
</dbReference>
<feature type="transmembrane region" description="Helical" evidence="5">
    <location>
        <begin position="91"/>
        <end position="114"/>
    </location>
</feature>
<feature type="domain" description="Amino acid transporter transmembrane" evidence="6">
    <location>
        <begin position="12"/>
        <end position="215"/>
    </location>
</feature>
<dbReference type="GO" id="GO:0015179">
    <property type="term" value="F:L-amino acid transmembrane transporter activity"/>
    <property type="evidence" value="ECO:0007669"/>
    <property type="project" value="TreeGrafter"/>
</dbReference>
<dbReference type="PANTHER" id="PTHR22950:SF681">
    <property type="entry name" value="SH2 DOMAIN-CONTAINING PROTEIN"/>
    <property type="match status" value="1"/>
</dbReference>
<keyword evidence="4 5" id="KW-0472">Membrane</keyword>
<dbReference type="EMBL" id="JAGTXO010000005">
    <property type="protein sequence ID" value="KAG8467940.1"/>
    <property type="molecule type" value="Genomic_DNA"/>
</dbReference>
<keyword evidence="2 5" id="KW-0812">Transmembrane</keyword>
<dbReference type="Proteomes" id="UP000751190">
    <property type="component" value="Unassembled WGS sequence"/>
</dbReference>
<evidence type="ECO:0000313" key="7">
    <source>
        <dbReference type="EMBL" id="KAG8467940.1"/>
    </source>
</evidence>
<protein>
    <recommendedName>
        <fullName evidence="6">Amino acid transporter transmembrane domain-containing protein</fullName>
    </recommendedName>
</protein>
<feature type="transmembrane region" description="Helical" evidence="5">
    <location>
        <begin position="21"/>
        <end position="50"/>
    </location>
</feature>
<keyword evidence="3 5" id="KW-1133">Transmembrane helix</keyword>
<evidence type="ECO:0000256" key="4">
    <source>
        <dbReference type="ARBA" id="ARBA00023136"/>
    </source>
</evidence>
<evidence type="ECO:0000256" key="1">
    <source>
        <dbReference type="ARBA" id="ARBA00004141"/>
    </source>
</evidence>
<gene>
    <name evidence="7" type="ORF">KFE25_006992</name>
</gene>
<dbReference type="PANTHER" id="PTHR22950">
    <property type="entry name" value="AMINO ACID TRANSPORTER"/>
    <property type="match status" value="1"/>
</dbReference>